<dbReference type="OrthoDB" id="10449946at2759"/>
<reference evidence="2 3" key="1">
    <citation type="submission" date="2019-02" db="EMBL/GenBank/DDBJ databases">
        <title>Genome sequencing of the rare red list fungi Dentipellis fragilis.</title>
        <authorList>
            <person name="Buettner E."/>
            <person name="Kellner H."/>
        </authorList>
    </citation>
    <scope>NUCLEOTIDE SEQUENCE [LARGE SCALE GENOMIC DNA]</scope>
    <source>
        <strain evidence="2 3">DSM 105465</strain>
    </source>
</reference>
<evidence type="ECO:0000256" key="1">
    <source>
        <dbReference type="SAM" id="MobiDB-lite"/>
    </source>
</evidence>
<evidence type="ECO:0000313" key="3">
    <source>
        <dbReference type="Proteomes" id="UP000298327"/>
    </source>
</evidence>
<dbReference type="Proteomes" id="UP000298327">
    <property type="component" value="Unassembled WGS sequence"/>
</dbReference>
<gene>
    <name evidence="2" type="ORF">EVG20_g8677</name>
</gene>
<protein>
    <submittedName>
        <fullName evidence="2">Uncharacterized protein</fullName>
    </submittedName>
</protein>
<dbReference type="AlphaFoldDB" id="A0A4Y9Y594"/>
<dbReference type="EMBL" id="SEOQ01000776">
    <property type="protein sequence ID" value="TFY57098.1"/>
    <property type="molecule type" value="Genomic_DNA"/>
</dbReference>
<accession>A0A4Y9Y594</accession>
<name>A0A4Y9Y594_9AGAM</name>
<sequence>MTPSQEQILPPRWIELSNINNPYSLAHLDHGPPAQKDIRVESGFAISVSQLVMVCMGNIDSVLVYGDIISNIGEMLLAIAPTLIIVRVGLGRGFDSVVETAHQHHASQGRREMQVKSIQFAEHRTTTTDASHFASLGAIAPGTRSGPDGNVHGADSSSERSAALGQAGSQKTEKVEVALDVV</sequence>
<feature type="region of interest" description="Disordered" evidence="1">
    <location>
        <begin position="144"/>
        <end position="169"/>
    </location>
</feature>
<evidence type="ECO:0000313" key="2">
    <source>
        <dbReference type="EMBL" id="TFY57098.1"/>
    </source>
</evidence>
<organism evidence="2 3">
    <name type="scientific">Dentipellis fragilis</name>
    <dbReference type="NCBI Taxonomy" id="205917"/>
    <lineage>
        <taxon>Eukaryota</taxon>
        <taxon>Fungi</taxon>
        <taxon>Dikarya</taxon>
        <taxon>Basidiomycota</taxon>
        <taxon>Agaricomycotina</taxon>
        <taxon>Agaricomycetes</taxon>
        <taxon>Russulales</taxon>
        <taxon>Hericiaceae</taxon>
        <taxon>Dentipellis</taxon>
    </lineage>
</organism>
<comment type="caution">
    <text evidence="2">The sequence shown here is derived from an EMBL/GenBank/DDBJ whole genome shotgun (WGS) entry which is preliminary data.</text>
</comment>
<proteinExistence type="predicted"/>
<keyword evidence="3" id="KW-1185">Reference proteome</keyword>